<dbReference type="PANTHER" id="PTHR34404:SF3">
    <property type="entry name" value="REGULATORY PROTEIN, FMDB FAMILY"/>
    <property type="match status" value="1"/>
</dbReference>
<dbReference type="Proteomes" id="UP000008544">
    <property type="component" value="Chromosome"/>
</dbReference>
<dbReference type="AlphaFoldDB" id="B1I357"/>
<dbReference type="SMART" id="SM00834">
    <property type="entry name" value="CxxC_CXXC_SSSS"/>
    <property type="match status" value="1"/>
</dbReference>
<dbReference type="HOGENOM" id="CLU_136025_4_1_9"/>
<evidence type="ECO:0000313" key="3">
    <source>
        <dbReference type="Proteomes" id="UP000008544"/>
    </source>
</evidence>
<proteinExistence type="predicted"/>
<dbReference type="eggNOG" id="COG2331">
    <property type="taxonomic scope" value="Bacteria"/>
</dbReference>
<dbReference type="EMBL" id="CP000860">
    <property type="protein sequence ID" value="ACA59433.1"/>
    <property type="molecule type" value="Genomic_DNA"/>
</dbReference>
<gene>
    <name evidence="2" type="ordered locus">Daud_0920</name>
</gene>
<name>B1I357_DESAP</name>
<keyword evidence="3" id="KW-1185">Reference proteome</keyword>
<feature type="domain" description="Putative regulatory protein FmdB zinc ribbon" evidence="1">
    <location>
        <begin position="1"/>
        <end position="42"/>
    </location>
</feature>
<organism evidence="2 3">
    <name type="scientific">Desulforudis audaxviator (strain MP104C)</name>
    <dbReference type="NCBI Taxonomy" id="477974"/>
    <lineage>
        <taxon>Bacteria</taxon>
        <taxon>Bacillati</taxon>
        <taxon>Bacillota</taxon>
        <taxon>Clostridia</taxon>
        <taxon>Thermoanaerobacterales</taxon>
        <taxon>Candidatus Desulforudaceae</taxon>
        <taxon>Candidatus Desulforudis</taxon>
    </lineage>
</organism>
<sequence length="65" mass="7211">MPIYDFRCRNCGHQFTVLIQLSEKDGVHCPRCRSRNIRQIISPFSLFGRKPSRDKCGSGGAVGGG</sequence>
<protein>
    <submittedName>
        <fullName evidence="2">Putative regulatory protein, FmdB family</fullName>
    </submittedName>
</protein>
<dbReference type="NCBIfam" id="TIGR02605">
    <property type="entry name" value="CxxC_CxxC_SSSS"/>
    <property type="match status" value="1"/>
</dbReference>
<dbReference type="OrthoDB" id="9813321at2"/>
<reference evidence="2 3" key="2">
    <citation type="journal article" date="2008" name="Science">
        <title>Environmental genomics reveals a single-species ecosystem deep within Earth.</title>
        <authorList>
            <person name="Chivian D."/>
            <person name="Brodie E.L."/>
            <person name="Alm E.J."/>
            <person name="Culley D.E."/>
            <person name="Dehal P.S."/>
            <person name="Desantis T.Z."/>
            <person name="Gihring T.M."/>
            <person name="Lapidus A."/>
            <person name="Lin L.H."/>
            <person name="Lowry S.R."/>
            <person name="Moser D.P."/>
            <person name="Richardson P.M."/>
            <person name="Southam G."/>
            <person name="Wanger G."/>
            <person name="Pratt L.M."/>
            <person name="Andersen G.L."/>
            <person name="Hazen T.C."/>
            <person name="Brockman F.J."/>
            <person name="Arkin A.P."/>
            <person name="Onstott T.C."/>
        </authorList>
    </citation>
    <scope>NUCLEOTIDE SEQUENCE [LARGE SCALE GENOMIC DNA]</scope>
    <source>
        <strain evidence="2 3">MP104C</strain>
    </source>
</reference>
<evidence type="ECO:0000313" key="2">
    <source>
        <dbReference type="EMBL" id="ACA59433.1"/>
    </source>
</evidence>
<dbReference type="Gene3D" id="2.20.28.30">
    <property type="entry name" value="RNA polymerase ii, chain L"/>
    <property type="match status" value="1"/>
</dbReference>
<dbReference type="STRING" id="477974.Daud_0920"/>
<dbReference type="Pfam" id="PF09723">
    <property type="entry name" value="Zn_ribbon_8"/>
    <property type="match status" value="1"/>
</dbReference>
<dbReference type="KEGG" id="dau:Daud_0920"/>
<dbReference type="PANTHER" id="PTHR34404">
    <property type="entry name" value="REGULATORY PROTEIN, FMDB FAMILY"/>
    <property type="match status" value="1"/>
</dbReference>
<dbReference type="InterPro" id="IPR013429">
    <property type="entry name" value="Regulatory_FmdB_Zinc_ribbon"/>
</dbReference>
<reference evidence="3" key="1">
    <citation type="submission" date="2007-10" db="EMBL/GenBank/DDBJ databases">
        <title>Complete sequence of chromosome of Desulforudis audaxviator MP104C.</title>
        <authorList>
            <person name="Copeland A."/>
            <person name="Lucas S."/>
            <person name="Lapidus A."/>
            <person name="Barry K."/>
            <person name="Glavina del Rio T."/>
            <person name="Dalin E."/>
            <person name="Tice H."/>
            <person name="Bruce D."/>
            <person name="Pitluck S."/>
            <person name="Lowry S.R."/>
            <person name="Larimer F."/>
            <person name="Land M.L."/>
            <person name="Hauser L."/>
            <person name="Kyrpides N."/>
            <person name="Ivanova N.N."/>
            <person name="Richardson P."/>
        </authorList>
    </citation>
    <scope>NUCLEOTIDE SEQUENCE [LARGE SCALE GENOMIC DNA]</scope>
    <source>
        <strain evidence="3">MP104C</strain>
    </source>
</reference>
<evidence type="ECO:0000259" key="1">
    <source>
        <dbReference type="SMART" id="SM00834"/>
    </source>
</evidence>
<dbReference type="RefSeq" id="WP_012302019.1">
    <property type="nucleotide sequence ID" value="NC_010424.1"/>
</dbReference>
<accession>B1I357</accession>